<name>A0A9N7Z3Z5_PLEPL</name>
<dbReference type="Proteomes" id="UP001153269">
    <property type="component" value="Unassembled WGS sequence"/>
</dbReference>
<organism evidence="2 3">
    <name type="scientific">Pleuronectes platessa</name>
    <name type="common">European plaice</name>
    <dbReference type="NCBI Taxonomy" id="8262"/>
    <lineage>
        <taxon>Eukaryota</taxon>
        <taxon>Metazoa</taxon>
        <taxon>Chordata</taxon>
        <taxon>Craniata</taxon>
        <taxon>Vertebrata</taxon>
        <taxon>Euteleostomi</taxon>
        <taxon>Actinopterygii</taxon>
        <taxon>Neopterygii</taxon>
        <taxon>Teleostei</taxon>
        <taxon>Neoteleostei</taxon>
        <taxon>Acanthomorphata</taxon>
        <taxon>Carangaria</taxon>
        <taxon>Pleuronectiformes</taxon>
        <taxon>Pleuronectoidei</taxon>
        <taxon>Pleuronectidae</taxon>
        <taxon>Pleuronectes</taxon>
    </lineage>
</organism>
<accession>A0A9N7Z3Z5</accession>
<protein>
    <submittedName>
        <fullName evidence="2">Uncharacterized protein</fullName>
    </submittedName>
</protein>
<sequence>MPFYEIKDLERLAVNEALDLILKTRSDEDENISRWNKLRMTRPLPGRGGEIPPVQRRPALVHTSLGQFAGGHVNQRRRFKREEEKTISVPQPPRDEEPGTLSHT</sequence>
<evidence type="ECO:0000256" key="1">
    <source>
        <dbReference type="SAM" id="MobiDB-lite"/>
    </source>
</evidence>
<comment type="caution">
    <text evidence="2">The sequence shown here is derived from an EMBL/GenBank/DDBJ whole genome shotgun (WGS) entry which is preliminary data.</text>
</comment>
<proteinExistence type="predicted"/>
<keyword evidence="3" id="KW-1185">Reference proteome</keyword>
<dbReference type="EMBL" id="CADEAL010004225">
    <property type="protein sequence ID" value="CAB1454768.1"/>
    <property type="molecule type" value="Genomic_DNA"/>
</dbReference>
<evidence type="ECO:0000313" key="2">
    <source>
        <dbReference type="EMBL" id="CAB1454768.1"/>
    </source>
</evidence>
<reference evidence="2" key="1">
    <citation type="submission" date="2020-03" db="EMBL/GenBank/DDBJ databases">
        <authorList>
            <person name="Weist P."/>
        </authorList>
    </citation>
    <scope>NUCLEOTIDE SEQUENCE</scope>
</reference>
<feature type="region of interest" description="Disordered" evidence="1">
    <location>
        <begin position="71"/>
        <end position="104"/>
    </location>
</feature>
<gene>
    <name evidence="2" type="ORF">PLEPLA_LOCUS42535</name>
</gene>
<evidence type="ECO:0000313" key="3">
    <source>
        <dbReference type="Proteomes" id="UP001153269"/>
    </source>
</evidence>
<dbReference type="AlphaFoldDB" id="A0A9N7Z3Z5"/>